<dbReference type="RefSeq" id="WP_013443740.1">
    <property type="nucleotide sequence ID" value="NC_014734.1"/>
</dbReference>
<dbReference type="EMBL" id="CP002345">
    <property type="protein sequence ID" value="ADQ78371.1"/>
    <property type="molecule type" value="Genomic_DNA"/>
</dbReference>
<evidence type="ECO:0000256" key="8">
    <source>
        <dbReference type="ARBA" id="ARBA00023303"/>
    </source>
</evidence>
<reference key="1">
    <citation type="submission" date="2010-11" db="EMBL/GenBank/DDBJ databases">
        <title>The complete genome of Paludibacter propionicigenes DSM 17365.</title>
        <authorList>
            <consortium name="US DOE Joint Genome Institute (JGI-PGF)"/>
            <person name="Lucas S."/>
            <person name="Copeland A."/>
            <person name="Lapidus A."/>
            <person name="Bruce D."/>
            <person name="Goodwin L."/>
            <person name="Pitluck S."/>
            <person name="Kyrpides N."/>
            <person name="Mavromatis K."/>
            <person name="Ivanova N."/>
            <person name="Munk A.C."/>
            <person name="Brettin T."/>
            <person name="Detter J.C."/>
            <person name="Han C."/>
            <person name="Tapia R."/>
            <person name="Land M."/>
            <person name="Hauser L."/>
            <person name="Markowitz V."/>
            <person name="Cheng J.-F."/>
            <person name="Hugenholtz P."/>
            <person name="Woyke T."/>
            <person name="Wu D."/>
            <person name="Gronow S."/>
            <person name="Wellnitz S."/>
            <person name="Brambilla E."/>
            <person name="Klenk H.-P."/>
            <person name="Eisen J.A."/>
        </authorList>
    </citation>
    <scope>NUCLEOTIDE SEQUENCE</scope>
    <source>
        <strain>WB4</strain>
    </source>
</reference>
<evidence type="ECO:0000256" key="2">
    <source>
        <dbReference type="ARBA" id="ARBA00022475"/>
    </source>
</evidence>
<dbReference type="GO" id="GO:0062054">
    <property type="term" value="F:fluoride channel activity"/>
    <property type="evidence" value="ECO:0007669"/>
    <property type="project" value="UniProtKB-UniRule"/>
</dbReference>
<keyword evidence="11" id="KW-0813">Transport</keyword>
<dbReference type="PANTHER" id="PTHR28259">
    <property type="entry name" value="FLUORIDE EXPORT PROTEIN 1-RELATED"/>
    <property type="match status" value="1"/>
</dbReference>
<evidence type="ECO:0000256" key="6">
    <source>
        <dbReference type="ARBA" id="ARBA00023065"/>
    </source>
</evidence>
<keyword evidence="7 11" id="KW-0472">Membrane</keyword>
<comment type="function">
    <text evidence="11">Fluoride-specific ion channel. Important for reducing fluoride concentration in the cell, thus reducing its toxicity.</text>
</comment>
<dbReference type="GO" id="GO:0046872">
    <property type="term" value="F:metal ion binding"/>
    <property type="evidence" value="ECO:0007669"/>
    <property type="project" value="UniProtKB-KW"/>
</dbReference>
<comment type="catalytic activity">
    <reaction evidence="10">
        <text>fluoride(in) = fluoride(out)</text>
        <dbReference type="Rhea" id="RHEA:76159"/>
        <dbReference type="ChEBI" id="CHEBI:17051"/>
    </reaction>
    <physiologicalReaction direction="left-to-right" evidence="10">
        <dbReference type="Rhea" id="RHEA:76160"/>
    </physiologicalReaction>
</comment>
<evidence type="ECO:0000256" key="1">
    <source>
        <dbReference type="ARBA" id="ARBA00004651"/>
    </source>
</evidence>
<name>E4T0Z0_PALPW</name>
<evidence type="ECO:0000313" key="12">
    <source>
        <dbReference type="EMBL" id="ADQ78371.1"/>
    </source>
</evidence>
<keyword evidence="3 11" id="KW-0997">Cell inner membrane</keyword>
<keyword evidence="13" id="KW-1185">Reference proteome</keyword>
<gene>
    <name evidence="11" type="primary">fluC</name>
    <name evidence="11" type="synonym">crcB</name>
    <name evidence="12" type="ordered locus">Palpr_0209</name>
</gene>
<dbReference type="AlphaFoldDB" id="E4T0Z0"/>
<comment type="similarity">
    <text evidence="9 11">Belongs to the fluoride channel Fluc/FEX (TC 1.A.43) family.</text>
</comment>
<evidence type="ECO:0000313" key="13">
    <source>
        <dbReference type="Proteomes" id="UP000008718"/>
    </source>
</evidence>
<protein>
    <recommendedName>
        <fullName evidence="11">Fluoride-specific ion channel FluC</fullName>
    </recommendedName>
</protein>
<evidence type="ECO:0000256" key="4">
    <source>
        <dbReference type="ARBA" id="ARBA00022692"/>
    </source>
</evidence>
<dbReference type="HOGENOM" id="CLU_114342_3_0_10"/>
<dbReference type="Pfam" id="PF02537">
    <property type="entry name" value="CRCB"/>
    <property type="match status" value="1"/>
</dbReference>
<dbReference type="KEGG" id="ppn:Palpr_0209"/>
<evidence type="ECO:0000256" key="3">
    <source>
        <dbReference type="ARBA" id="ARBA00022519"/>
    </source>
</evidence>
<keyword evidence="8 11" id="KW-0407">Ion channel</keyword>
<organism evidence="12 13">
    <name type="scientific">Paludibacter propionicigenes (strain DSM 17365 / JCM 13257 / WB4)</name>
    <dbReference type="NCBI Taxonomy" id="694427"/>
    <lineage>
        <taxon>Bacteria</taxon>
        <taxon>Pseudomonadati</taxon>
        <taxon>Bacteroidota</taxon>
        <taxon>Bacteroidia</taxon>
        <taxon>Bacteroidales</taxon>
        <taxon>Paludibacteraceae</taxon>
        <taxon>Paludibacter</taxon>
    </lineage>
</organism>
<evidence type="ECO:0000256" key="10">
    <source>
        <dbReference type="ARBA" id="ARBA00035585"/>
    </source>
</evidence>
<feature type="binding site" evidence="11">
    <location>
        <position position="78"/>
    </location>
    <ligand>
        <name>Na(+)</name>
        <dbReference type="ChEBI" id="CHEBI:29101"/>
        <note>structural</note>
    </ligand>
</feature>
<evidence type="ECO:0000256" key="11">
    <source>
        <dbReference type="HAMAP-Rule" id="MF_00454"/>
    </source>
</evidence>
<reference evidence="12 13" key="2">
    <citation type="journal article" date="2011" name="Stand. Genomic Sci.">
        <title>Complete genome sequence of Paludibacter propionicigenes type strain (WB4).</title>
        <authorList>
            <person name="Gronow S."/>
            <person name="Munk C."/>
            <person name="Lapidus A."/>
            <person name="Nolan M."/>
            <person name="Lucas S."/>
            <person name="Hammon N."/>
            <person name="Deshpande S."/>
            <person name="Cheng J.F."/>
            <person name="Tapia R."/>
            <person name="Han C."/>
            <person name="Goodwin L."/>
            <person name="Pitluck S."/>
            <person name="Liolios K."/>
            <person name="Ivanova N."/>
            <person name="Mavromatis K."/>
            <person name="Mikhailova N."/>
            <person name="Pati A."/>
            <person name="Chen A."/>
            <person name="Palaniappan K."/>
            <person name="Land M."/>
            <person name="Hauser L."/>
            <person name="Chang Y.J."/>
            <person name="Jeffries C.D."/>
            <person name="Brambilla E."/>
            <person name="Rohde M."/>
            <person name="Goker M."/>
            <person name="Detter J.C."/>
            <person name="Woyke T."/>
            <person name="Bristow J."/>
            <person name="Eisen J.A."/>
            <person name="Markowitz V."/>
            <person name="Hugenholtz P."/>
            <person name="Kyrpides N.C."/>
            <person name="Klenk H.P."/>
        </authorList>
    </citation>
    <scope>NUCLEOTIDE SEQUENCE [LARGE SCALE GENOMIC DNA]</scope>
    <source>
        <strain evidence="13">DSM 17365 / JCM 13257 / WB4</strain>
    </source>
</reference>
<keyword evidence="5 11" id="KW-1133">Transmembrane helix</keyword>
<dbReference type="HAMAP" id="MF_00454">
    <property type="entry name" value="FluC"/>
    <property type="match status" value="1"/>
</dbReference>
<feature type="transmembrane region" description="Helical" evidence="11">
    <location>
        <begin position="67"/>
        <end position="84"/>
    </location>
</feature>
<proteinExistence type="inferred from homology"/>
<dbReference type="eggNOG" id="COG0239">
    <property type="taxonomic scope" value="Bacteria"/>
</dbReference>
<dbReference type="InterPro" id="IPR003691">
    <property type="entry name" value="FluC"/>
</dbReference>
<dbReference type="GO" id="GO:0140114">
    <property type="term" value="P:cellular detoxification of fluoride"/>
    <property type="evidence" value="ECO:0007669"/>
    <property type="project" value="UniProtKB-UniRule"/>
</dbReference>
<keyword evidence="2 11" id="KW-1003">Cell membrane</keyword>
<dbReference type="STRING" id="694427.Palpr_0209"/>
<dbReference type="PANTHER" id="PTHR28259:SF1">
    <property type="entry name" value="FLUORIDE EXPORT PROTEIN 1-RELATED"/>
    <property type="match status" value="1"/>
</dbReference>
<dbReference type="OrthoDB" id="9815830at2"/>
<accession>E4T0Z0</accession>
<sequence>MKQLLIVGLGGAIGSIARFLVSKLNLHWHFLSIPMGTLTVNVLGSLLIGFIAGVSARTEVISPSMRLFLMVGICGGFTTFSSFTNENLTLMQNGQFLSVLLYTGFSIFFGFLAVYLGYVASNL</sequence>
<evidence type="ECO:0000256" key="9">
    <source>
        <dbReference type="ARBA" id="ARBA00035120"/>
    </source>
</evidence>
<evidence type="ECO:0000256" key="5">
    <source>
        <dbReference type="ARBA" id="ARBA00022989"/>
    </source>
</evidence>
<feature type="transmembrane region" description="Helical" evidence="11">
    <location>
        <begin position="33"/>
        <end position="55"/>
    </location>
</feature>
<keyword evidence="11" id="KW-0915">Sodium</keyword>
<feature type="binding site" evidence="11">
    <location>
        <position position="75"/>
    </location>
    <ligand>
        <name>Na(+)</name>
        <dbReference type="ChEBI" id="CHEBI:29101"/>
        <note>structural</note>
    </ligand>
</feature>
<feature type="transmembrane region" description="Helical" evidence="11">
    <location>
        <begin position="96"/>
        <end position="118"/>
    </location>
</feature>
<dbReference type="Proteomes" id="UP000008718">
    <property type="component" value="Chromosome"/>
</dbReference>
<keyword evidence="11" id="KW-0479">Metal-binding</keyword>
<keyword evidence="4 11" id="KW-0812">Transmembrane</keyword>
<evidence type="ECO:0000256" key="7">
    <source>
        <dbReference type="ARBA" id="ARBA00023136"/>
    </source>
</evidence>
<dbReference type="GO" id="GO:0005886">
    <property type="term" value="C:plasma membrane"/>
    <property type="evidence" value="ECO:0007669"/>
    <property type="project" value="UniProtKB-SubCell"/>
</dbReference>
<keyword evidence="6 11" id="KW-0406">Ion transport</keyword>
<comment type="activity regulation">
    <text evidence="11">Na(+) is not transported, but it plays an essential structural role and its presence is essential for fluoride channel function.</text>
</comment>
<dbReference type="NCBIfam" id="TIGR00494">
    <property type="entry name" value="crcB"/>
    <property type="match status" value="1"/>
</dbReference>
<comment type="subcellular location">
    <subcellularLocation>
        <location evidence="11">Cell inner membrane</location>
        <topology evidence="11">Multi-pass membrane protein</topology>
    </subcellularLocation>
    <subcellularLocation>
        <location evidence="1">Cell membrane</location>
        <topology evidence="1">Multi-pass membrane protein</topology>
    </subcellularLocation>
</comment>